<dbReference type="EMBL" id="AP025637">
    <property type="protein sequence ID" value="BDG74984.1"/>
    <property type="molecule type" value="Genomic_DNA"/>
</dbReference>
<evidence type="ECO:0000256" key="1">
    <source>
        <dbReference type="SAM" id="MobiDB-lite"/>
    </source>
</evidence>
<keyword evidence="2" id="KW-0472">Membrane</keyword>
<feature type="region of interest" description="Disordered" evidence="1">
    <location>
        <begin position="1"/>
        <end position="29"/>
    </location>
</feature>
<gene>
    <name evidence="3" type="ORF">Rmf_49130</name>
</gene>
<dbReference type="Proteomes" id="UP000831327">
    <property type="component" value="Chromosome"/>
</dbReference>
<name>A0ABM7YAG0_9PROT</name>
<keyword evidence="2" id="KW-0812">Transmembrane</keyword>
<keyword evidence="4" id="KW-1185">Reference proteome</keyword>
<organism evidence="3 4">
    <name type="scientific">Roseomonas fluvialis</name>
    <dbReference type="NCBI Taxonomy" id="1750527"/>
    <lineage>
        <taxon>Bacteria</taxon>
        <taxon>Pseudomonadati</taxon>
        <taxon>Pseudomonadota</taxon>
        <taxon>Alphaproteobacteria</taxon>
        <taxon>Acetobacterales</taxon>
        <taxon>Roseomonadaceae</taxon>
        <taxon>Roseomonas</taxon>
    </lineage>
</organism>
<protein>
    <submittedName>
        <fullName evidence="3">Uncharacterized protein</fullName>
    </submittedName>
</protein>
<feature type="compositionally biased region" description="Polar residues" evidence="1">
    <location>
        <begin position="8"/>
        <end position="23"/>
    </location>
</feature>
<evidence type="ECO:0000256" key="2">
    <source>
        <dbReference type="SAM" id="Phobius"/>
    </source>
</evidence>
<sequence>MAPEKSPRTTTGSTARSFNQGSTGPRGMHGWWDGLNCWFERRPVGVRLGLVVLASLALWAVILLAAASLLA</sequence>
<proteinExistence type="predicted"/>
<feature type="transmembrane region" description="Helical" evidence="2">
    <location>
        <begin position="48"/>
        <end position="70"/>
    </location>
</feature>
<evidence type="ECO:0000313" key="4">
    <source>
        <dbReference type="Proteomes" id="UP000831327"/>
    </source>
</evidence>
<accession>A0ABM7YAG0</accession>
<evidence type="ECO:0000313" key="3">
    <source>
        <dbReference type="EMBL" id="BDG74984.1"/>
    </source>
</evidence>
<keyword evidence="2" id="KW-1133">Transmembrane helix</keyword>
<reference evidence="3 4" key="1">
    <citation type="journal article" date="2016" name="Microbes Environ.">
        <title>Phylogenetically diverse aerobic anoxygenic phototrophic bacteria isolated from epilithic biofilms in Tama river, Japan.</title>
        <authorList>
            <person name="Hirose S."/>
            <person name="Matsuura K."/>
            <person name="Haruta S."/>
        </authorList>
    </citation>
    <scope>NUCLEOTIDE SEQUENCE [LARGE SCALE GENOMIC DNA]</scope>
    <source>
        <strain evidence="3 4">S08</strain>
    </source>
</reference>